<dbReference type="Gene3D" id="2.60.40.790">
    <property type="match status" value="1"/>
</dbReference>
<reference evidence="4 5" key="1">
    <citation type="submission" date="2014-03" db="EMBL/GenBank/DDBJ databases">
        <title>The Complete Genome Sequence of Bacillus bombyseptieus.</title>
        <authorList>
            <person name="Cheng T."/>
            <person name="Lin P."/>
            <person name="Jin S."/>
            <person name="Wu Y."/>
            <person name="Fu B."/>
            <person name="Long R."/>
            <person name="Liu D."/>
            <person name="Guo Y."/>
            <person name="Peng L."/>
            <person name="Xia Q."/>
        </authorList>
    </citation>
    <scope>NUCLEOTIDE SEQUENCE [LARGE SCALE GENOMIC DNA]</scope>
    <source>
        <strain evidence="5">wang</strain>
    </source>
</reference>
<dbReference type="AlphaFoldDB" id="A0A9W3KVL5"/>
<dbReference type="FunFam" id="2.60.40.790:FF:000018">
    <property type="entry name" value="Heat shock protein Hsp20"/>
    <property type="match status" value="1"/>
</dbReference>
<dbReference type="KEGG" id="bby:CY96_10145"/>
<name>A0A9W3KVL5_9BACI</name>
<organism evidence="4 5">
    <name type="scientific">Bacillus bombysepticus str. Wang</name>
    <dbReference type="NCBI Taxonomy" id="1330043"/>
    <lineage>
        <taxon>Bacteria</taxon>
        <taxon>Bacillati</taxon>
        <taxon>Bacillota</taxon>
        <taxon>Bacilli</taxon>
        <taxon>Bacillales</taxon>
        <taxon>Bacillaceae</taxon>
        <taxon>Bacillus</taxon>
        <taxon>Bacillus cereus group</taxon>
    </lineage>
</organism>
<dbReference type="PANTHER" id="PTHR11527">
    <property type="entry name" value="HEAT-SHOCK PROTEIN 20 FAMILY MEMBER"/>
    <property type="match status" value="1"/>
</dbReference>
<dbReference type="Pfam" id="PF00011">
    <property type="entry name" value="HSP20"/>
    <property type="match status" value="1"/>
</dbReference>
<dbReference type="RefSeq" id="WP_003312029.1">
    <property type="nucleotide sequence ID" value="NZ_CP007512.1"/>
</dbReference>
<sequence>MSEEKKDSSRPPVRNYLKQIDDFFEQTPLRNVIADLNHFFQKGNRLLTFPVDLYEVGEELVVTAELPGIQKEQIQIEIQSEYLKVSVKEEILEEEEEEEQTSHNYYRRERSISEASRLIKLPYSINKKAAKASYQNGVLEIRAPKLPQQHDILSID</sequence>
<dbReference type="InterPro" id="IPR031107">
    <property type="entry name" value="Small_HSP"/>
</dbReference>
<dbReference type="InterPro" id="IPR002068">
    <property type="entry name" value="A-crystallin/Hsp20_dom"/>
</dbReference>
<accession>A0A9W3KVL5</accession>
<evidence type="ECO:0000256" key="1">
    <source>
        <dbReference type="PROSITE-ProRule" id="PRU00285"/>
    </source>
</evidence>
<dbReference type="EMBL" id="CP007512">
    <property type="protein sequence ID" value="AHX18349.1"/>
    <property type="molecule type" value="Genomic_DNA"/>
</dbReference>
<dbReference type="CDD" id="cd06464">
    <property type="entry name" value="ACD_sHsps-like"/>
    <property type="match status" value="1"/>
</dbReference>
<proteinExistence type="inferred from homology"/>
<dbReference type="PROSITE" id="PS01031">
    <property type="entry name" value="SHSP"/>
    <property type="match status" value="1"/>
</dbReference>
<evidence type="ECO:0000313" key="5">
    <source>
        <dbReference type="Proteomes" id="UP000031778"/>
    </source>
</evidence>
<evidence type="ECO:0000313" key="4">
    <source>
        <dbReference type="EMBL" id="AHX18349.1"/>
    </source>
</evidence>
<dbReference type="InterPro" id="IPR008978">
    <property type="entry name" value="HSP20-like_chaperone"/>
</dbReference>
<protein>
    <submittedName>
        <fullName evidence="4">Molecular chaperone Hsp20</fullName>
    </submittedName>
</protein>
<keyword evidence="5" id="KW-1185">Reference proteome</keyword>
<evidence type="ECO:0000259" key="3">
    <source>
        <dbReference type="PROSITE" id="PS01031"/>
    </source>
</evidence>
<gene>
    <name evidence="4" type="ORF">CY96_10145</name>
</gene>
<dbReference type="SUPFAM" id="SSF49764">
    <property type="entry name" value="HSP20-like chaperones"/>
    <property type="match status" value="1"/>
</dbReference>
<feature type="domain" description="SHSP" evidence="3">
    <location>
        <begin position="42"/>
        <end position="156"/>
    </location>
</feature>
<comment type="similarity">
    <text evidence="1 2">Belongs to the small heat shock protein (HSP20) family.</text>
</comment>
<dbReference type="Proteomes" id="UP000031778">
    <property type="component" value="Chromosome"/>
</dbReference>
<evidence type="ECO:0000256" key="2">
    <source>
        <dbReference type="RuleBase" id="RU003616"/>
    </source>
</evidence>